<evidence type="ECO:0000256" key="2">
    <source>
        <dbReference type="ARBA" id="ARBA00023125"/>
    </source>
</evidence>
<dbReference type="InterPro" id="IPR026282">
    <property type="entry name" value="MJ1563"/>
</dbReference>
<dbReference type="AlphaFoldDB" id="A0A259TYW6"/>
<dbReference type="PANTHER" id="PTHR38465:SF1">
    <property type="entry name" value="HTH-TYPE TRANSCRIPTIONAL REGULATOR MJ1563-RELATED"/>
    <property type="match status" value="1"/>
</dbReference>
<keyword evidence="1 4" id="KW-0805">Transcription regulation</keyword>
<name>A0A259TYW6_9BACT</name>
<sequence length="194" mass="21971">MSETPTTAANPTDSRHAEAVDEFVRLWGEMASQWGINRTMALIHALLFASSDPLDTDEIMERLGISRGNANMNLRALLDWELVRKTHKSGSRKDYYEAEQDVWKFTTKIIEERQRREIAPVQRALADVAADLRASGEVSEGESSFADRIDGLVDVMEVFDGFTRALLPLLRGRRADEVQKIIKFAMRLRSSKDS</sequence>
<evidence type="ECO:0000256" key="4">
    <source>
        <dbReference type="PIRNR" id="PIRNR006707"/>
    </source>
</evidence>
<keyword evidence="2 4" id="KW-0238">DNA-binding</keyword>
<comment type="similarity">
    <text evidence="4">Belongs to the GbsR family.</text>
</comment>
<dbReference type="InterPro" id="IPR036388">
    <property type="entry name" value="WH-like_DNA-bd_sf"/>
</dbReference>
<dbReference type="RefSeq" id="WP_094547336.1">
    <property type="nucleotide sequence ID" value="NZ_MQWB01000001.1"/>
</dbReference>
<evidence type="ECO:0000256" key="3">
    <source>
        <dbReference type="ARBA" id="ARBA00023163"/>
    </source>
</evidence>
<keyword evidence="6" id="KW-1185">Reference proteome</keyword>
<dbReference type="InterPro" id="IPR052362">
    <property type="entry name" value="HTH-GbsR_regulator"/>
</dbReference>
<reference evidence="5 6" key="1">
    <citation type="submission" date="2016-11" db="EMBL/GenBank/DDBJ databases">
        <title>Study of marine rhodopsin-containing bacteria.</title>
        <authorList>
            <person name="Yoshizawa S."/>
            <person name="Kumagai Y."/>
            <person name="Kogure K."/>
        </authorList>
    </citation>
    <scope>NUCLEOTIDE SEQUENCE [LARGE SCALE GENOMIC DNA]</scope>
    <source>
        <strain evidence="5 6">SG-29</strain>
    </source>
</reference>
<dbReference type="PANTHER" id="PTHR38465">
    <property type="entry name" value="HTH-TYPE TRANSCRIPTIONAL REGULATOR MJ1563-RELATED"/>
    <property type="match status" value="1"/>
</dbReference>
<evidence type="ECO:0000313" key="5">
    <source>
        <dbReference type="EMBL" id="OZC02764.1"/>
    </source>
</evidence>
<protein>
    <recommendedName>
        <fullName evidence="4">HTH-type transcriptional regulator</fullName>
    </recommendedName>
</protein>
<dbReference type="Proteomes" id="UP000216446">
    <property type="component" value="Unassembled WGS sequence"/>
</dbReference>
<accession>A0A259TYW6</accession>
<dbReference type="InterPro" id="IPR036390">
    <property type="entry name" value="WH_DNA-bd_sf"/>
</dbReference>
<organism evidence="5 6">
    <name type="scientific">Rubricoccus marinus</name>
    <dbReference type="NCBI Taxonomy" id="716817"/>
    <lineage>
        <taxon>Bacteria</taxon>
        <taxon>Pseudomonadati</taxon>
        <taxon>Rhodothermota</taxon>
        <taxon>Rhodothermia</taxon>
        <taxon>Rhodothermales</taxon>
        <taxon>Rubricoccaceae</taxon>
        <taxon>Rubricoccus</taxon>
    </lineage>
</organism>
<dbReference type="PIRSF" id="PIRSF006707">
    <property type="entry name" value="MJ1563"/>
    <property type="match status" value="1"/>
</dbReference>
<dbReference type="OrthoDB" id="9792628at2"/>
<evidence type="ECO:0000256" key="1">
    <source>
        <dbReference type="ARBA" id="ARBA00023015"/>
    </source>
</evidence>
<dbReference type="GO" id="GO:0003677">
    <property type="term" value="F:DNA binding"/>
    <property type="evidence" value="ECO:0007669"/>
    <property type="project" value="UniProtKB-UniRule"/>
</dbReference>
<dbReference type="SUPFAM" id="SSF46785">
    <property type="entry name" value="Winged helix' DNA-binding domain"/>
    <property type="match status" value="1"/>
</dbReference>
<dbReference type="EMBL" id="MQWB01000001">
    <property type="protein sequence ID" value="OZC02764.1"/>
    <property type="molecule type" value="Genomic_DNA"/>
</dbReference>
<keyword evidence="3 4" id="KW-0804">Transcription</keyword>
<gene>
    <name evidence="5" type="ORF">BSZ36_07120</name>
</gene>
<dbReference type="InParanoid" id="A0A259TYW6"/>
<comment type="caution">
    <text evidence="5">The sequence shown here is derived from an EMBL/GenBank/DDBJ whole genome shotgun (WGS) entry which is preliminary data.</text>
</comment>
<evidence type="ECO:0000313" key="6">
    <source>
        <dbReference type="Proteomes" id="UP000216446"/>
    </source>
</evidence>
<proteinExistence type="inferred from homology"/>
<dbReference type="Gene3D" id="1.10.10.10">
    <property type="entry name" value="Winged helix-like DNA-binding domain superfamily/Winged helix DNA-binding domain"/>
    <property type="match status" value="1"/>
</dbReference>